<feature type="domain" description="Glycosyltransferase N-terminal" evidence="7">
    <location>
        <begin position="7"/>
        <end position="240"/>
    </location>
</feature>
<dbReference type="GO" id="GO:0008194">
    <property type="term" value="F:UDP-glycosyltransferase activity"/>
    <property type="evidence" value="ECO:0007669"/>
    <property type="project" value="UniProtKB-ARBA"/>
</dbReference>
<dbReference type="Pfam" id="PF26168">
    <property type="entry name" value="Glyco_transf_N"/>
    <property type="match status" value="1"/>
</dbReference>
<feature type="region of interest" description="Disordered" evidence="6">
    <location>
        <begin position="181"/>
        <end position="200"/>
    </location>
</feature>
<proteinExistence type="inferred from homology"/>
<evidence type="ECO:0000313" key="8">
    <source>
        <dbReference type="EMBL" id="KAL3523626.1"/>
    </source>
</evidence>
<dbReference type="SUPFAM" id="SSF53756">
    <property type="entry name" value="UDP-Glycosyltransferase/glycogen phosphorylase"/>
    <property type="match status" value="1"/>
</dbReference>
<dbReference type="AlphaFoldDB" id="A0ABD2ZW14"/>
<dbReference type="Proteomes" id="UP001630127">
    <property type="component" value="Unassembled WGS sequence"/>
</dbReference>
<evidence type="ECO:0000256" key="3">
    <source>
        <dbReference type="ARBA" id="ARBA00022679"/>
    </source>
</evidence>
<feature type="compositionally biased region" description="Basic and acidic residues" evidence="6">
    <location>
        <begin position="189"/>
        <end position="200"/>
    </location>
</feature>
<evidence type="ECO:0000259" key="7">
    <source>
        <dbReference type="Pfam" id="PF26168"/>
    </source>
</evidence>
<keyword evidence="3 4" id="KW-0808">Transferase</keyword>
<evidence type="ECO:0000256" key="5">
    <source>
        <dbReference type="RuleBase" id="RU362057"/>
    </source>
</evidence>
<dbReference type="FunFam" id="3.40.50.2000:FF:000060">
    <property type="entry name" value="Glycosyltransferase"/>
    <property type="match status" value="1"/>
</dbReference>
<dbReference type="InterPro" id="IPR035595">
    <property type="entry name" value="UDP_glycos_trans_CS"/>
</dbReference>
<evidence type="ECO:0000256" key="2">
    <source>
        <dbReference type="ARBA" id="ARBA00022676"/>
    </source>
</evidence>
<gene>
    <name evidence="8" type="ORF">ACH5RR_016460</name>
</gene>
<dbReference type="CDD" id="cd03784">
    <property type="entry name" value="GT1_Gtf-like"/>
    <property type="match status" value="1"/>
</dbReference>
<evidence type="ECO:0000313" key="9">
    <source>
        <dbReference type="Proteomes" id="UP001630127"/>
    </source>
</evidence>
<dbReference type="Pfam" id="PF00201">
    <property type="entry name" value="UDPGT"/>
    <property type="match status" value="1"/>
</dbReference>
<accession>A0ABD2ZW14</accession>
<evidence type="ECO:0000256" key="4">
    <source>
        <dbReference type="RuleBase" id="RU003718"/>
    </source>
</evidence>
<dbReference type="EMBL" id="JBJUIK010000007">
    <property type="protein sequence ID" value="KAL3523626.1"/>
    <property type="molecule type" value="Genomic_DNA"/>
</dbReference>
<sequence length="455" mass="51104">MSSSRKVFMFPWLAYGHISPHLELAKKLSDTGFSIYLCSTPINLGFIKKKITQKYYSSIHLVEIHLQETPELPAFYHTTNGLPPHLMSTLTNALKRAKPNLSNILKSIEPDLIIYDVLQMWTAGLASTLNIPAVKFTTSSVAAFSYLLHRFINPGQEFPFPAIYVSDIEQARIFRYAETASKAEDEDSSTDHHPEDDDQEVPKRFCDSILIVRSCGEIEGKYMKYLSDMTMMKVVSVGPLFQDPGENLEDEKNDELIQWLGGKSECSSVFVSFGSEYFLTKEDLVEIAFGLELSNVNFIWVVRFPVGEKMRPEEALPEGFLERVKGRGRIVEGWAPQAEILRHPSIGGFVCHCGWSSVLESIEFGVPIIAIPMNLDQPINARLAVEVGAAVEVVRGENQRLQRDVIAQVIRDVVVGNVGEDLRRNLRDLSQKMQSSEKGELDESVDLLTQLCGDQ</sequence>
<dbReference type="PROSITE" id="PS00375">
    <property type="entry name" value="UDPGT"/>
    <property type="match status" value="1"/>
</dbReference>
<dbReference type="InterPro" id="IPR002213">
    <property type="entry name" value="UDP_glucos_trans"/>
</dbReference>
<reference evidence="8 9" key="1">
    <citation type="submission" date="2024-11" db="EMBL/GenBank/DDBJ databases">
        <title>A near-complete genome assembly of Cinchona calisaya.</title>
        <authorList>
            <person name="Lian D.C."/>
            <person name="Zhao X.W."/>
            <person name="Wei L."/>
        </authorList>
    </citation>
    <scope>NUCLEOTIDE SEQUENCE [LARGE SCALE GENOMIC DNA]</scope>
    <source>
        <tissue evidence="8">Nenye</tissue>
    </source>
</reference>
<name>A0ABD2ZW14_9GENT</name>
<evidence type="ECO:0000256" key="1">
    <source>
        <dbReference type="ARBA" id="ARBA00009995"/>
    </source>
</evidence>
<protein>
    <recommendedName>
        <fullName evidence="5">Glycosyltransferase</fullName>
        <ecNumber evidence="5">2.4.1.-</ecNumber>
    </recommendedName>
</protein>
<dbReference type="PANTHER" id="PTHR48044">
    <property type="entry name" value="GLYCOSYLTRANSFERASE"/>
    <property type="match status" value="1"/>
</dbReference>
<evidence type="ECO:0000256" key="6">
    <source>
        <dbReference type="SAM" id="MobiDB-lite"/>
    </source>
</evidence>
<dbReference type="EC" id="2.4.1.-" evidence="5"/>
<dbReference type="Gene3D" id="3.40.50.2000">
    <property type="entry name" value="Glycogen Phosphorylase B"/>
    <property type="match status" value="2"/>
</dbReference>
<dbReference type="PANTHER" id="PTHR48044:SF14">
    <property type="entry name" value="GLYCOSYLTRANSFERASE"/>
    <property type="match status" value="1"/>
</dbReference>
<organism evidence="8 9">
    <name type="scientific">Cinchona calisaya</name>
    <dbReference type="NCBI Taxonomy" id="153742"/>
    <lineage>
        <taxon>Eukaryota</taxon>
        <taxon>Viridiplantae</taxon>
        <taxon>Streptophyta</taxon>
        <taxon>Embryophyta</taxon>
        <taxon>Tracheophyta</taxon>
        <taxon>Spermatophyta</taxon>
        <taxon>Magnoliopsida</taxon>
        <taxon>eudicotyledons</taxon>
        <taxon>Gunneridae</taxon>
        <taxon>Pentapetalae</taxon>
        <taxon>asterids</taxon>
        <taxon>lamiids</taxon>
        <taxon>Gentianales</taxon>
        <taxon>Rubiaceae</taxon>
        <taxon>Cinchonoideae</taxon>
        <taxon>Cinchoneae</taxon>
        <taxon>Cinchona</taxon>
    </lineage>
</organism>
<comment type="caution">
    <text evidence="8">The sequence shown here is derived from an EMBL/GenBank/DDBJ whole genome shotgun (WGS) entry which is preliminary data.</text>
</comment>
<dbReference type="InterPro" id="IPR058980">
    <property type="entry name" value="Glyco_transf_N"/>
</dbReference>
<comment type="similarity">
    <text evidence="1 4">Belongs to the UDP-glycosyltransferase family.</text>
</comment>
<keyword evidence="9" id="KW-1185">Reference proteome</keyword>
<dbReference type="GO" id="GO:0016138">
    <property type="term" value="P:glycoside biosynthetic process"/>
    <property type="evidence" value="ECO:0007669"/>
    <property type="project" value="UniProtKB-ARBA"/>
</dbReference>
<keyword evidence="2 4" id="KW-0328">Glycosyltransferase</keyword>